<dbReference type="AlphaFoldDB" id="E3I0T4"/>
<dbReference type="InterPro" id="IPR045594">
    <property type="entry name" value="DUF6460"/>
</dbReference>
<evidence type="ECO:0000259" key="2">
    <source>
        <dbReference type="Pfam" id="PF20061"/>
    </source>
</evidence>
<keyword evidence="4" id="KW-1185">Reference proteome</keyword>
<name>E3I0T4_RHOVT</name>
<dbReference type="Pfam" id="PF20061">
    <property type="entry name" value="DUF6460"/>
    <property type="match status" value="1"/>
</dbReference>
<feature type="domain" description="DUF6460" evidence="2">
    <location>
        <begin position="52"/>
        <end position="86"/>
    </location>
</feature>
<proteinExistence type="predicted"/>
<sequence length="94" mass="10234">MQASMERFFGGSPATVILKLAIASLIIGITLSFFGLDPANIYDAMLRLGDWISSLGLDTLKQVVRYIALGAVIVVPIWILVRVLSLLGSDRRSK</sequence>
<evidence type="ECO:0000313" key="4">
    <source>
        <dbReference type="Proteomes" id="UP000001399"/>
    </source>
</evidence>
<evidence type="ECO:0000313" key="3">
    <source>
        <dbReference type="EMBL" id="ADP71174.1"/>
    </source>
</evidence>
<evidence type="ECO:0000256" key="1">
    <source>
        <dbReference type="SAM" id="Phobius"/>
    </source>
</evidence>
<dbReference type="EMBL" id="CP002292">
    <property type="protein sequence ID" value="ADP71174.1"/>
    <property type="molecule type" value="Genomic_DNA"/>
</dbReference>
<dbReference type="KEGG" id="rva:Rvan_1938"/>
<reference evidence="4" key="1">
    <citation type="journal article" date="2011" name="J. Bacteriol.">
        <title>Genome sequences of eight morphologically diverse alphaproteobacteria.</title>
        <authorList>
            <consortium name="US DOE Joint Genome Institute"/>
            <person name="Brown P.J."/>
            <person name="Kysela D.T."/>
            <person name="Buechlein A."/>
            <person name="Hemmerich C."/>
            <person name="Brun Y.V."/>
        </authorList>
    </citation>
    <scope>NUCLEOTIDE SEQUENCE [LARGE SCALE GENOMIC DNA]</scope>
    <source>
        <strain evidence="4">ATCC 17100 / ATH 3.1.1 / DSM 162 / LMG 4299</strain>
    </source>
</reference>
<keyword evidence="1" id="KW-0472">Membrane</keyword>
<dbReference type="eggNOG" id="ENOG5032ZW8">
    <property type="taxonomic scope" value="Bacteria"/>
</dbReference>
<feature type="transmembrane region" description="Helical" evidence="1">
    <location>
        <begin position="16"/>
        <end position="36"/>
    </location>
</feature>
<keyword evidence="1" id="KW-0812">Transmembrane</keyword>
<gene>
    <name evidence="3" type="ordered locus">Rvan_1938</name>
</gene>
<dbReference type="Proteomes" id="UP000001399">
    <property type="component" value="Chromosome"/>
</dbReference>
<accession>E3I0T4</accession>
<dbReference type="HOGENOM" id="CLU_167396_1_0_5"/>
<feature type="transmembrane region" description="Helical" evidence="1">
    <location>
        <begin position="63"/>
        <end position="84"/>
    </location>
</feature>
<keyword evidence="1" id="KW-1133">Transmembrane helix</keyword>
<dbReference type="STRING" id="648757.Rvan_1938"/>
<organism evidence="3 4">
    <name type="scientific">Rhodomicrobium vannielii (strain ATCC 17100 / DSM 162 / LMG 4299 / NCIMB 10020 / ATH 3.1.1)</name>
    <dbReference type="NCBI Taxonomy" id="648757"/>
    <lineage>
        <taxon>Bacteria</taxon>
        <taxon>Pseudomonadati</taxon>
        <taxon>Pseudomonadota</taxon>
        <taxon>Alphaproteobacteria</taxon>
        <taxon>Hyphomicrobiales</taxon>
        <taxon>Hyphomicrobiaceae</taxon>
        <taxon>Rhodomicrobium</taxon>
    </lineage>
</organism>
<protein>
    <recommendedName>
        <fullName evidence="2">DUF6460 domain-containing protein</fullName>
    </recommendedName>
</protein>